<keyword evidence="1" id="KW-1133">Transmembrane helix</keyword>
<name>A0A9E8CLF2_9HYPH</name>
<gene>
    <name evidence="2" type="ORF">NWE54_24180</name>
</gene>
<dbReference type="EMBL" id="CP102774">
    <property type="protein sequence ID" value="UZF86815.1"/>
    <property type="molecule type" value="Genomic_DNA"/>
</dbReference>
<accession>A0A9E8CLF2</accession>
<feature type="transmembrane region" description="Helical" evidence="1">
    <location>
        <begin position="30"/>
        <end position="51"/>
    </location>
</feature>
<evidence type="ECO:0000313" key="2">
    <source>
        <dbReference type="EMBL" id="UZF86815.1"/>
    </source>
</evidence>
<organism evidence="2">
    <name type="scientific">Bosea sp. NBC_00436</name>
    <dbReference type="NCBI Taxonomy" id="2969620"/>
    <lineage>
        <taxon>Bacteria</taxon>
        <taxon>Pseudomonadati</taxon>
        <taxon>Pseudomonadota</taxon>
        <taxon>Alphaproteobacteria</taxon>
        <taxon>Hyphomicrobiales</taxon>
        <taxon>Boseaceae</taxon>
        <taxon>Bosea</taxon>
    </lineage>
</organism>
<protein>
    <submittedName>
        <fullName evidence="2">Uncharacterized protein</fullName>
    </submittedName>
</protein>
<sequence>MSATVIPPKAAQAPDTRLDGKRLKRAAPRVVHVIGRCFLAALALVLAWLLASAEVTREDVTSCHRGYRDPVTGRQVERRC</sequence>
<proteinExistence type="predicted"/>
<dbReference type="AlphaFoldDB" id="A0A9E8CLF2"/>
<evidence type="ECO:0000256" key="1">
    <source>
        <dbReference type="SAM" id="Phobius"/>
    </source>
</evidence>
<keyword evidence="1" id="KW-0472">Membrane</keyword>
<reference evidence="2" key="1">
    <citation type="submission" date="2022-08" db="EMBL/GenBank/DDBJ databases">
        <title>Complete Genome Sequences of 2 Bosea sp. soil isolates.</title>
        <authorList>
            <person name="Alvarez Arevalo M."/>
            <person name="Sterndorff E.B."/>
            <person name="Faurdal D."/>
            <person name="Joergensen T.S."/>
            <person name="Weber T."/>
        </authorList>
    </citation>
    <scope>NUCLEOTIDE SEQUENCE</scope>
    <source>
        <strain evidence="2">NBC_00436</strain>
    </source>
</reference>
<keyword evidence="1" id="KW-0812">Transmembrane</keyword>